<evidence type="ECO:0000313" key="1">
    <source>
        <dbReference type="EMBL" id="AWW35388.1"/>
    </source>
</evidence>
<sequence>MAGLAQSRYADLVPAAPVFFWTWAPAPCLIVRMTKTRAVGLAASVVLGIAVTWGTSGCDAGEASPSSRSTGAAQAKKVEDVWAQVQATQYSGCGEADCTDHLTWVLTTLSDLRAAMESDPAGDEHFSGAYKIIDGAQDSAQRAGPDDLDAARTDILGAVTQLQTWMQQHPSS</sequence>
<evidence type="ECO:0000313" key="2">
    <source>
        <dbReference type="EMBL" id="AWW42051.1"/>
    </source>
</evidence>
<dbReference type="KEGG" id="scad:DN051_00680"/>
<dbReference type="KEGG" id="scad:DN051_40130"/>
<proteinExistence type="predicted"/>
<evidence type="ECO:0000313" key="3">
    <source>
        <dbReference type="Proteomes" id="UP000249616"/>
    </source>
</evidence>
<reference evidence="2 3" key="1">
    <citation type="journal article" date="2019" name="Int. J. Syst. Evol. Microbiol.">
        <title>Streptomyces cadmiisoli sp. nov., a novel actinomycete isolated from cadmium-contaminated soil.</title>
        <authorList>
            <person name="Li K."/>
            <person name="Tang X."/>
            <person name="Zhao J."/>
            <person name="Guo Y."/>
            <person name="Tang Y."/>
            <person name="Gao J."/>
        </authorList>
    </citation>
    <scope>NUCLEOTIDE SEQUENCE [LARGE SCALE GENOMIC DNA]</scope>
    <source>
        <strain evidence="2 3">ZFG47</strain>
    </source>
</reference>
<gene>
    <name evidence="1" type="ORF">DN051_00680</name>
    <name evidence="2" type="ORF">DN051_40130</name>
</gene>
<dbReference type="EMBL" id="CP030073">
    <property type="protein sequence ID" value="AWW42051.1"/>
    <property type="molecule type" value="Genomic_DNA"/>
</dbReference>
<accession>A0A2Z4JA77</accession>
<keyword evidence="3" id="KW-1185">Reference proteome</keyword>
<dbReference type="AlphaFoldDB" id="A0A2Z4JA77"/>
<name>A0A2Z4JA77_9ACTN</name>
<dbReference type="Proteomes" id="UP000249616">
    <property type="component" value="Chromosome"/>
</dbReference>
<organism evidence="2 3">
    <name type="scientific">Streptomyces cadmiisoli</name>
    <dbReference type="NCBI Taxonomy" id="2184053"/>
    <lineage>
        <taxon>Bacteria</taxon>
        <taxon>Bacillati</taxon>
        <taxon>Actinomycetota</taxon>
        <taxon>Actinomycetes</taxon>
        <taxon>Kitasatosporales</taxon>
        <taxon>Streptomycetaceae</taxon>
        <taxon>Streptomyces</taxon>
        <taxon>Streptomyces aurantiacus group</taxon>
    </lineage>
</organism>
<dbReference type="EMBL" id="CP030073">
    <property type="protein sequence ID" value="AWW35388.1"/>
    <property type="molecule type" value="Genomic_DNA"/>
</dbReference>
<protein>
    <submittedName>
        <fullName evidence="2">Uncharacterized protein</fullName>
    </submittedName>
</protein>